<protein>
    <submittedName>
        <fullName evidence="1">Uncharacterized protein</fullName>
    </submittedName>
</protein>
<evidence type="ECO:0000313" key="2">
    <source>
        <dbReference type="Proteomes" id="UP000005741"/>
    </source>
</evidence>
<name>H1Z2I2_9EURY</name>
<organism evidence="1 2">
    <name type="scientific">Methanoplanus limicola DSM 2279</name>
    <dbReference type="NCBI Taxonomy" id="937775"/>
    <lineage>
        <taxon>Archaea</taxon>
        <taxon>Methanobacteriati</taxon>
        <taxon>Methanobacteriota</taxon>
        <taxon>Stenosarchaea group</taxon>
        <taxon>Methanomicrobia</taxon>
        <taxon>Methanomicrobiales</taxon>
        <taxon>Methanomicrobiaceae</taxon>
        <taxon>Methanoplanus</taxon>
    </lineage>
</organism>
<dbReference type="InParanoid" id="H1Z2I2"/>
<dbReference type="AlphaFoldDB" id="H1Z2I2"/>
<dbReference type="HOGENOM" id="CLU_1227667_0_0_2"/>
<sequence>MNLTKKTIISGMIIYIFILSAGCLEENNGTGPLNESSYYEKVEYDCPEYYEPALYSDGCQSILKNASWKPALIFDSETSDDEIQEIMIRYFGNYDDEWTILDGSSEFPYYLDSPRAQYNYYTSLIKENWGLHLNCHYGCYDEGIIEFEKERDNNVILGLDNCPISHKNCFEEMKKAGIPVKRTKTAYTKKYTPDNSNEEMIRLLEEINEDEDVLFVHKAYLAGSMV</sequence>
<evidence type="ECO:0000313" key="1">
    <source>
        <dbReference type="EMBL" id="EHQ35508.1"/>
    </source>
</evidence>
<dbReference type="EMBL" id="CM001436">
    <property type="protein sequence ID" value="EHQ35508.1"/>
    <property type="molecule type" value="Genomic_DNA"/>
</dbReference>
<gene>
    <name evidence="1" type="ORF">Metlim_1402</name>
</gene>
<keyword evidence="2" id="KW-1185">Reference proteome</keyword>
<dbReference type="PROSITE" id="PS51257">
    <property type="entry name" value="PROKAR_LIPOPROTEIN"/>
    <property type="match status" value="1"/>
</dbReference>
<reference evidence="1 2" key="1">
    <citation type="submission" date="2011-10" db="EMBL/GenBank/DDBJ databases">
        <title>The Improved High-Quality Draft genome of Methanoplanus limicola DSM 2279.</title>
        <authorList>
            <consortium name="US DOE Joint Genome Institute (JGI-PGF)"/>
            <person name="Lucas S."/>
            <person name="Copeland A."/>
            <person name="Lapidus A."/>
            <person name="Glavina del Rio T."/>
            <person name="Dalin E."/>
            <person name="Tice H."/>
            <person name="Bruce D."/>
            <person name="Goodwin L."/>
            <person name="Pitluck S."/>
            <person name="Peters L."/>
            <person name="Mikhailova N."/>
            <person name="Lu M."/>
            <person name="Kyrpides N."/>
            <person name="Mavromatis K."/>
            <person name="Ivanova N."/>
            <person name="Markowitz V."/>
            <person name="Cheng J.-F."/>
            <person name="Hugenholtz P."/>
            <person name="Woyke T."/>
            <person name="Wu D."/>
            <person name="Wirth R."/>
            <person name="Brambilla E.-M."/>
            <person name="Klenk H.-P."/>
            <person name="Eisen J.A."/>
        </authorList>
    </citation>
    <scope>NUCLEOTIDE SEQUENCE [LARGE SCALE GENOMIC DNA]</scope>
    <source>
        <strain evidence="1 2">DSM 2279</strain>
    </source>
</reference>
<dbReference type="Proteomes" id="UP000005741">
    <property type="component" value="Chromosome"/>
</dbReference>
<proteinExistence type="predicted"/>
<accession>H1Z2I2</accession>